<proteinExistence type="predicted"/>
<protein>
    <recommendedName>
        <fullName evidence="4">POTRA domain-containing protein</fullName>
    </recommendedName>
</protein>
<evidence type="ECO:0000256" key="1">
    <source>
        <dbReference type="SAM" id="Phobius"/>
    </source>
</evidence>
<sequence length="242" mass="28517">MQFPALSLKFFLKKIYFFLFIISLGVWIVLFHSIDNEYRVRTITVIGKSDAESVIGTTALLNKNIWFIDEIKAREVINKINPFYEITKIQKEYPSTLSISVRRLYPSAYLDVGNGFLLLSKEGNILQKDRILSRDSIPIITYYQDIPYSGYHAGDIIDKKDIRDVLYYIEVVERAKEKVIRIDIAGYHMLGLYTDDHEYLFSSEKERELQLYQFEEAIKQFQIQGITYSRIDFRFDKPVVKF</sequence>
<evidence type="ECO:0000313" key="2">
    <source>
        <dbReference type="EMBL" id="PIZ63548.1"/>
    </source>
</evidence>
<organism evidence="2 3">
    <name type="scientific">Candidatus Roizmanbacteria bacterium CG_4_10_14_0_2_um_filter_39_13</name>
    <dbReference type="NCBI Taxonomy" id="1974825"/>
    <lineage>
        <taxon>Bacteria</taxon>
        <taxon>Candidatus Roizmaniibacteriota</taxon>
    </lineage>
</organism>
<evidence type="ECO:0000313" key="3">
    <source>
        <dbReference type="Proteomes" id="UP000228503"/>
    </source>
</evidence>
<evidence type="ECO:0008006" key="4">
    <source>
        <dbReference type="Google" id="ProtNLM"/>
    </source>
</evidence>
<keyword evidence="1" id="KW-0812">Transmembrane</keyword>
<dbReference type="Proteomes" id="UP000228503">
    <property type="component" value="Unassembled WGS sequence"/>
</dbReference>
<feature type="transmembrane region" description="Helical" evidence="1">
    <location>
        <begin position="15"/>
        <end position="34"/>
    </location>
</feature>
<accession>A0A2M7U0F1</accession>
<dbReference type="EMBL" id="PFOB01000019">
    <property type="protein sequence ID" value="PIZ63548.1"/>
    <property type="molecule type" value="Genomic_DNA"/>
</dbReference>
<reference evidence="3" key="1">
    <citation type="submission" date="2017-09" db="EMBL/GenBank/DDBJ databases">
        <title>Depth-based differentiation of microbial function through sediment-hosted aquifers and enrichment of novel symbionts in the deep terrestrial subsurface.</title>
        <authorList>
            <person name="Probst A.J."/>
            <person name="Ladd B."/>
            <person name="Jarett J.K."/>
            <person name="Geller-Mcgrath D.E."/>
            <person name="Sieber C.M.K."/>
            <person name="Emerson J.B."/>
            <person name="Anantharaman K."/>
            <person name="Thomas B.C."/>
            <person name="Malmstrom R."/>
            <person name="Stieglmeier M."/>
            <person name="Klingl A."/>
            <person name="Woyke T."/>
            <person name="Ryan C.M."/>
            <person name="Banfield J.F."/>
        </authorList>
    </citation>
    <scope>NUCLEOTIDE SEQUENCE [LARGE SCALE GENOMIC DNA]</scope>
</reference>
<name>A0A2M7U0F1_9BACT</name>
<comment type="caution">
    <text evidence="2">The sequence shown here is derived from an EMBL/GenBank/DDBJ whole genome shotgun (WGS) entry which is preliminary data.</text>
</comment>
<keyword evidence="1" id="KW-0472">Membrane</keyword>
<dbReference type="AlphaFoldDB" id="A0A2M7U0F1"/>
<keyword evidence="1" id="KW-1133">Transmembrane helix</keyword>
<gene>
    <name evidence="2" type="ORF">COY16_01830</name>
</gene>